<name>A0ABS6T1N6_9RHOB</name>
<proteinExistence type="predicted"/>
<dbReference type="PANTHER" id="PTHR43591">
    <property type="entry name" value="METHYLTRANSFERASE"/>
    <property type="match status" value="1"/>
</dbReference>
<dbReference type="Proteomes" id="UP000756530">
    <property type="component" value="Unassembled WGS sequence"/>
</dbReference>
<dbReference type="Pfam" id="PF08241">
    <property type="entry name" value="Methyltransf_11"/>
    <property type="match status" value="1"/>
</dbReference>
<dbReference type="GO" id="GO:0032259">
    <property type="term" value="P:methylation"/>
    <property type="evidence" value="ECO:0007669"/>
    <property type="project" value="UniProtKB-KW"/>
</dbReference>
<dbReference type="InterPro" id="IPR013216">
    <property type="entry name" value="Methyltransf_11"/>
</dbReference>
<organism evidence="2 3">
    <name type="scientific">Maritimibacter dapengensis</name>
    <dbReference type="NCBI Taxonomy" id="2836868"/>
    <lineage>
        <taxon>Bacteria</taxon>
        <taxon>Pseudomonadati</taxon>
        <taxon>Pseudomonadota</taxon>
        <taxon>Alphaproteobacteria</taxon>
        <taxon>Rhodobacterales</taxon>
        <taxon>Roseobacteraceae</taxon>
        <taxon>Maritimibacter</taxon>
    </lineage>
</organism>
<keyword evidence="2" id="KW-0808">Transferase</keyword>
<dbReference type="PANTHER" id="PTHR43591:SF24">
    <property type="entry name" value="2-METHOXY-6-POLYPRENYL-1,4-BENZOQUINOL METHYLASE, MITOCHONDRIAL"/>
    <property type="match status" value="1"/>
</dbReference>
<gene>
    <name evidence="2" type="ORF">KJP28_09440</name>
</gene>
<dbReference type="EMBL" id="JAHUZE010000002">
    <property type="protein sequence ID" value="MBV7379153.1"/>
    <property type="molecule type" value="Genomic_DNA"/>
</dbReference>
<evidence type="ECO:0000313" key="2">
    <source>
        <dbReference type="EMBL" id="MBV7379153.1"/>
    </source>
</evidence>
<sequence>MGRDAKAGQVSGSAAEIYDAFFVPALFGAWAGQLCDAAGVSSGEKVLDVACGTGATAREALAQVGARGHVTGLDRNDGMLAVAAARTPDVDWVEGMAEDLPFEDACFDRVLCQFGLMFFDDRAAALREMRRVLRPGGRLGLSVWDRAEASPGYARMIGLIGDMFGAEAADALRAPFVLGDRDALRRVLADGRLGDARVETVAGEARFSSIREWVRMDVRGWTLSDLIDDAGFEALVAAAEGACADFVGDGGVVRFAAPAHLVTWPGR</sequence>
<protein>
    <submittedName>
        <fullName evidence="2">Class I SAM-dependent methyltransferase</fullName>
        <ecNumber evidence="2">2.1.1.-</ecNumber>
    </submittedName>
</protein>
<reference evidence="2 3" key="1">
    <citation type="submission" date="2021-05" db="EMBL/GenBank/DDBJ databases">
        <title>Culturable bacteria isolated from Daya Bay.</title>
        <authorList>
            <person name="Zheng W."/>
            <person name="Yu S."/>
            <person name="Huang Y."/>
        </authorList>
    </citation>
    <scope>NUCLEOTIDE SEQUENCE [LARGE SCALE GENOMIC DNA]</scope>
    <source>
        <strain evidence="2 3">DP4N28-5</strain>
    </source>
</reference>
<evidence type="ECO:0000313" key="3">
    <source>
        <dbReference type="Proteomes" id="UP000756530"/>
    </source>
</evidence>
<accession>A0ABS6T1N6</accession>
<dbReference type="CDD" id="cd02440">
    <property type="entry name" value="AdoMet_MTases"/>
    <property type="match status" value="1"/>
</dbReference>
<dbReference type="RefSeq" id="WP_218392302.1">
    <property type="nucleotide sequence ID" value="NZ_JAHUZE010000002.1"/>
</dbReference>
<comment type="caution">
    <text evidence="2">The sequence shown here is derived from an EMBL/GenBank/DDBJ whole genome shotgun (WGS) entry which is preliminary data.</text>
</comment>
<dbReference type="GO" id="GO:0008168">
    <property type="term" value="F:methyltransferase activity"/>
    <property type="evidence" value="ECO:0007669"/>
    <property type="project" value="UniProtKB-KW"/>
</dbReference>
<keyword evidence="2" id="KW-0489">Methyltransferase</keyword>
<evidence type="ECO:0000259" key="1">
    <source>
        <dbReference type="Pfam" id="PF08241"/>
    </source>
</evidence>
<dbReference type="EC" id="2.1.1.-" evidence="2"/>
<keyword evidence="3" id="KW-1185">Reference proteome</keyword>
<feature type="domain" description="Methyltransferase type 11" evidence="1">
    <location>
        <begin position="47"/>
        <end position="139"/>
    </location>
</feature>